<dbReference type="AlphaFoldDB" id="A0A2V3VBE6"/>
<dbReference type="SUPFAM" id="SSF48498">
    <property type="entry name" value="Tetracyclin repressor-like, C-terminal domain"/>
    <property type="match status" value="1"/>
</dbReference>
<reference evidence="5 6" key="1">
    <citation type="submission" date="2018-05" db="EMBL/GenBank/DDBJ databases">
        <title>Genomic Encyclopedia of Type Strains, Phase IV (KMG-IV): sequencing the most valuable type-strain genomes for metagenomic binning, comparative biology and taxonomic classification.</title>
        <authorList>
            <person name="Goeker M."/>
        </authorList>
    </citation>
    <scope>NUCLEOTIDE SEQUENCE [LARGE SCALE GENOMIC DNA]</scope>
    <source>
        <strain evidence="5 6">DSM 3183</strain>
    </source>
</reference>
<keyword evidence="1 2" id="KW-0238">DNA-binding</keyword>
<evidence type="ECO:0000259" key="4">
    <source>
        <dbReference type="PROSITE" id="PS50977"/>
    </source>
</evidence>
<organism evidence="5 6">
    <name type="scientific">Blastomonas natatoria</name>
    <dbReference type="NCBI Taxonomy" id="34015"/>
    <lineage>
        <taxon>Bacteria</taxon>
        <taxon>Pseudomonadati</taxon>
        <taxon>Pseudomonadota</taxon>
        <taxon>Alphaproteobacteria</taxon>
        <taxon>Sphingomonadales</taxon>
        <taxon>Sphingomonadaceae</taxon>
        <taxon>Blastomonas</taxon>
    </lineage>
</organism>
<sequence>MAARPSASDVPLAASGGEGARADKTPRTARGRATLRKLLDAAAIEFGERGFHEASISGITRRAGTALGSFYTYFDSKDEIFRALVQDMSAQVGKHAATAMQEASGSLDRERAALKGFLEFAREHKEIYRIIDEAEFVDSESYRAHYQVTATRILSRLQAGADAGEIRGDVSELHAWAVMGMNVFLGLRYGIWSEDMDADAVASAANDFITRGLKA</sequence>
<dbReference type="InterPro" id="IPR009057">
    <property type="entry name" value="Homeodomain-like_sf"/>
</dbReference>
<evidence type="ECO:0000256" key="3">
    <source>
        <dbReference type="SAM" id="MobiDB-lite"/>
    </source>
</evidence>
<dbReference type="OrthoDB" id="9811084at2"/>
<feature type="region of interest" description="Disordered" evidence="3">
    <location>
        <begin position="1"/>
        <end position="29"/>
    </location>
</feature>
<feature type="DNA-binding region" description="H-T-H motif" evidence="2">
    <location>
        <begin position="55"/>
        <end position="74"/>
    </location>
</feature>
<gene>
    <name evidence="5" type="ORF">C7451_103259</name>
</gene>
<dbReference type="Gene3D" id="1.10.357.10">
    <property type="entry name" value="Tetracycline Repressor, domain 2"/>
    <property type="match status" value="1"/>
</dbReference>
<dbReference type="PANTHER" id="PTHR43479">
    <property type="entry name" value="ACREF/ENVCD OPERON REPRESSOR-RELATED"/>
    <property type="match status" value="1"/>
</dbReference>
<keyword evidence="6" id="KW-1185">Reference proteome</keyword>
<dbReference type="Proteomes" id="UP000248014">
    <property type="component" value="Unassembled WGS sequence"/>
</dbReference>
<dbReference type="PRINTS" id="PR00455">
    <property type="entry name" value="HTHTETR"/>
</dbReference>
<dbReference type="InterPro" id="IPR001647">
    <property type="entry name" value="HTH_TetR"/>
</dbReference>
<name>A0A2V3VBE6_9SPHN</name>
<dbReference type="PANTHER" id="PTHR43479:SF11">
    <property type="entry name" value="ACREF_ENVCD OPERON REPRESSOR-RELATED"/>
    <property type="match status" value="1"/>
</dbReference>
<evidence type="ECO:0000256" key="2">
    <source>
        <dbReference type="PROSITE-ProRule" id="PRU00335"/>
    </source>
</evidence>
<protein>
    <submittedName>
        <fullName evidence="5">TetR family transcriptional regulator</fullName>
    </submittedName>
</protein>
<feature type="domain" description="HTH tetR-type" evidence="4">
    <location>
        <begin position="32"/>
        <end position="92"/>
    </location>
</feature>
<accession>A0A2V3VBE6</accession>
<dbReference type="InterPro" id="IPR050624">
    <property type="entry name" value="HTH-type_Tx_Regulator"/>
</dbReference>
<dbReference type="PROSITE" id="PS50977">
    <property type="entry name" value="HTH_TETR_2"/>
    <property type="match status" value="1"/>
</dbReference>
<dbReference type="Gene3D" id="1.10.10.60">
    <property type="entry name" value="Homeodomain-like"/>
    <property type="match status" value="1"/>
</dbReference>
<dbReference type="RefSeq" id="WP_110297943.1">
    <property type="nucleotide sequence ID" value="NZ_QJJM01000003.1"/>
</dbReference>
<comment type="caution">
    <text evidence="5">The sequence shown here is derived from an EMBL/GenBank/DDBJ whole genome shotgun (WGS) entry which is preliminary data.</text>
</comment>
<dbReference type="GO" id="GO:0003677">
    <property type="term" value="F:DNA binding"/>
    <property type="evidence" value="ECO:0007669"/>
    <property type="project" value="UniProtKB-UniRule"/>
</dbReference>
<dbReference type="InterPro" id="IPR036271">
    <property type="entry name" value="Tet_transcr_reg_TetR-rel_C_sf"/>
</dbReference>
<evidence type="ECO:0000256" key="1">
    <source>
        <dbReference type="ARBA" id="ARBA00023125"/>
    </source>
</evidence>
<evidence type="ECO:0000313" key="5">
    <source>
        <dbReference type="EMBL" id="PXW78151.1"/>
    </source>
</evidence>
<dbReference type="EMBL" id="QJJM01000003">
    <property type="protein sequence ID" value="PXW78151.1"/>
    <property type="molecule type" value="Genomic_DNA"/>
</dbReference>
<dbReference type="SUPFAM" id="SSF46689">
    <property type="entry name" value="Homeodomain-like"/>
    <property type="match status" value="1"/>
</dbReference>
<evidence type="ECO:0000313" key="6">
    <source>
        <dbReference type="Proteomes" id="UP000248014"/>
    </source>
</evidence>
<dbReference type="Pfam" id="PF00440">
    <property type="entry name" value="TetR_N"/>
    <property type="match status" value="1"/>
</dbReference>
<proteinExistence type="predicted"/>